<dbReference type="EMBL" id="CANTUW010000049">
    <property type="protein sequence ID" value="CAI7935086.1"/>
    <property type="molecule type" value="Genomic_DNA"/>
</dbReference>
<gene>
    <name evidence="1" type="ORF">PODLI_1B003483</name>
</gene>
<comment type="caution">
    <text evidence="1">The sequence shown here is derived from an EMBL/GenBank/DDBJ whole genome shotgun (WGS) entry which is preliminary data.</text>
</comment>
<organism evidence="1 2">
    <name type="scientific">Podarcis lilfordi</name>
    <name type="common">Lilford's wall lizard</name>
    <dbReference type="NCBI Taxonomy" id="74358"/>
    <lineage>
        <taxon>Eukaryota</taxon>
        <taxon>Metazoa</taxon>
        <taxon>Chordata</taxon>
        <taxon>Craniata</taxon>
        <taxon>Vertebrata</taxon>
        <taxon>Euteleostomi</taxon>
        <taxon>Lepidosauria</taxon>
        <taxon>Squamata</taxon>
        <taxon>Bifurcata</taxon>
        <taxon>Unidentata</taxon>
        <taxon>Episquamata</taxon>
        <taxon>Laterata</taxon>
        <taxon>Lacertibaenia</taxon>
        <taxon>Lacertidae</taxon>
        <taxon>Podarcis</taxon>
    </lineage>
</organism>
<evidence type="ECO:0000313" key="2">
    <source>
        <dbReference type="Proteomes" id="UP001178461"/>
    </source>
</evidence>
<reference evidence="1" key="1">
    <citation type="submission" date="2022-12" db="EMBL/GenBank/DDBJ databases">
        <authorList>
            <person name="Alioto T."/>
            <person name="Alioto T."/>
            <person name="Gomez Garrido J."/>
        </authorList>
    </citation>
    <scope>NUCLEOTIDE SEQUENCE</scope>
</reference>
<sequence>MLPNGCKCSAEKFGSRNRSHFFTGQEISPRQLKRRKNIFLKKTLSPVVTMSEKMLLSAIHSKMVSNGWKCSPEKFGSRKRSRFITGQEISRGQLNRQKKIFSKKSISPGVTISEKM</sequence>
<protein>
    <submittedName>
        <fullName evidence="1">Uncharacterized protein</fullName>
    </submittedName>
</protein>
<name>A0AA35QQ51_9SAUR</name>
<dbReference type="Proteomes" id="UP001178461">
    <property type="component" value="Unassembled WGS sequence"/>
</dbReference>
<keyword evidence="2" id="KW-1185">Reference proteome</keyword>
<accession>A0AA35QQ51</accession>
<evidence type="ECO:0000313" key="1">
    <source>
        <dbReference type="EMBL" id="CAI7935086.1"/>
    </source>
</evidence>
<proteinExistence type="predicted"/>
<dbReference type="AlphaFoldDB" id="A0AA35QQ51"/>